<dbReference type="Proteomes" id="UP000007148">
    <property type="component" value="Unassembled WGS sequence"/>
</dbReference>
<organism evidence="2 3">
    <name type="scientific">Serendipita indica (strain DSM 11827)</name>
    <name type="common">Root endophyte fungus</name>
    <name type="synonym">Piriformospora indica</name>
    <dbReference type="NCBI Taxonomy" id="1109443"/>
    <lineage>
        <taxon>Eukaryota</taxon>
        <taxon>Fungi</taxon>
        <taxon>Dikarya</taxon>
        <taxon>Basidiomycota</taxon>
        <taxon>Agaricomycotina</taxon>
        <taxon>Agaricomycetes</taxon>
        <taxon>Sebacinales</taxon>
        <taxon>Serendipitaceae</taxon>
        <taxon>Serendipita</taxon>
    </lineage>
</organism>
<evidence type="ECO:0000313" key="3">
    <source>
        <dbReference type="Proteomes" id="UP000007148"/>
    </source>
</evidence>
<protein>
    <submittedName>
        <fullName evidence="2">Uncharacterized protein</fullName>
    </submittedName>
</protein>
<dbReference type="InParanoid" id="G4U0V8"/>
<sequence>MPEIDDSAKGYDLVGEADVLAEGKDPEWLDNRDGRRGLRSAGDGCVVDYFDLPRSGLDSQSGPFDEPGAVQPAQNSNPHQNLVAEKVLVLPRDVGNRQFSK</sequence>
<accession>G4U0V8</accession>
<evidence type="ECO:0000313" key="2">
    <source>
        <dbReference type="EMBL" id="CCA77201.1"/>
    </source>
</evidence>
<proteinExistence type="predicted"/>
<dbReference type="EMBL" id="CAFZ01001362">
    <property type="protein sequence ID" value="CCA77201.1"/>
    <property type="molecule type" value="Genomic_DNA"/>
</dbReference>
<comment type="caution">
    <text evidence="2">The sequence shown here is derived from an EMBL/GenBank/DDBJ whole genome shotgun (WGS) entry which is preliminary data.</text>
</comment>
<gene>
    <name evidence="2" type="ORF">PIIN_11183</name>
</gene>
<reference evidence="2 3" key="1">
    <citation type="journal article" date="2011" name="PLoS Pathog.">
        <title>Endophytic Life Strategies Decoded by Genome and Transcriptome Analyses of the Mutualistic Root Symbiont Piriformospora indica.</title>
        <authorList>
            <person name="Zuccaro A."/>
            <person name="Lahrmann U."/>
            <person name="Guldener U."/>
            <person name="Langen G."/>
            <person name="Pfiffi S."/>
            <person name="Biedenkopf D."/>
            <person name="Wong P."/>
            <person name="Samans B."/>
            <person name="Grimm C."/>
            <person name="Basiewicz M."/>
            <person name="Murat C."/>
            <person name="Martin F."/>
            <person name="Kogel K.H."/>
        </authorList>
    </citation>
    <scope>NUCLEOTIDE SEQUENCE [LARGE SCALE GENOMIC DNA]</scope>
    <source>
        <strain evidence="2 3">DSM 11827</strain>
    </source>
</reference>
<dbReference type="HOGENOM" id="CLU_2292763_0_0_1"/>
<feature type="region of interest" description="Disordered" evidence="1">
    <location>
        <begin position="54"/>
        <end position="80"/>
    </location>
</feature>
<dbReference type="AlphaFoldDB" id="G4U0V8"/>
<evidence type="ECO:0000256" key="1">
    <source>
        <dbReference type="SAM" id="MobiDB-lite"/>
    </source>
</evidence>
<keyword evidence="3" id="KW-1185">Reference proteome</keyword>
<name>G4U0V8_SERID</name>